<gene>
    <name evidence="1" type="ORF">J2X31_000771</name>
</gene>
<accession>A0ABU1TMX4</accession>
<reference evidence="1 2" key="1">
    <citation type="submission" date="2023-07" db="EMBL/GenBank/DDBJ databases">
        <title>Sorghum-associated microbial communities from plants grown in Nebraska, USA.</title>
        <authorList>
            <person name="Schachtman D."/>
        </authorList>
    </citation>
    <scope>NUCLEOTIDE SEQUENCE [LARGE SCALE GENOMIC DNA]</scope>
    <source>
        <strain evidence="1 2">3773</strain>
    </source>
</reference>
<dbReference type="RefSeq" id="WP_310024541.1">
    <property type="nucleotide sequence ID" value="NZ_JAVDVI010000002.1"/>
</dbReference>
<dbReference type="EMBL" id="JAVDVI010000002">
    <property type="protein sequence ID" value="MDR6966773.1"/>
    <property type="molecule type" value="Genomic_DNA"/>
</dbReference>
<evidence type="ECO:0000313" key="2">
    <source>
        <dbReference type="Proteomes" id="UP001255185"/>
    </source>
</evidence>
<evidence type="ECO:0000313" key="1">
    <source>
        <dbReference type="EMBL" id="MDR6966773.1"/>
    </source>
</evidence>
<name>A0ABU1TMX4_9FLAO</name>
<proteinExistence type="predicted"/>
<comment type="caution">
    <text evidence="1">The sequence shown here is derived from an EMBL/GenBank/DDBJ whole genome shotgun (WGS) entry which is preliminary data.</text>
</comment>
<dbReference type="InterPro" id="IPR020271">
    <property type="entry name" value="Uncharacterised_MJ1172"/>
</dbReference>
<dbReference type="Pfam" id="PF10884">
    <property type="entry name" value="DUF2683"/>
    <property type="match status" value="1"/>
</dbReference>
<sequence>MTTFTIKINERTKAGKAFRMLTETFFKDAKGIEITEKTDEKEDEVYNPEFVKMIKEADKRGNFTTVNPDDIWGSLGLK</sequence>
<protein>
    <submittedName>
        <fullName evidence="1">Uncharacterized protein</fullName>
    </submittedName>
</protein>
<dbReference type="Proteomes" id="UP001255185">
    <property type="component" value="Unassembled WGS sequence"/>
</dbReference>
<organism evidence="1 2">
    <name type="scientific">Flavobacterium arsenatis</name>
    <dbReference type="NCBI Taxonomy" id="1484332"/>
    <lineage>
        <taxon>Bacteria</taxon>
        <taxon>Pseudomonadati</taxon>
        <taxon>Bacteroidota</taxon>
        <taxon>Flavobacteriia</taxon>
        <taxon>Flavobacteriales</taxon>
        <taxon>Flavobacteriaceae</taxon>
        <taxon>Flavobacterium</taxon>
    </lineage>
</organism>
<keyword evidence="2" id="KW-1185">Reference proteome</keyword>